<name>A0ABV5G0Q4_9MICC</name>
<gene>
    <name evidence="2" type="ORF">ACFFX0_15460</name>
</gene>
<keyword evidence="3" id="KW-1185">Reference proteome</keyword>
<sequence>MPHRHEGEPRTGQLTDQVGVAVAHQAEEQVGPLPDHAGHGLGDSGAHGGVTDDGGGPGEVGRPNRRGELGARGGRGGCSGHGGTPRQWTSGLAEKCGRSIFTAQSNQPQLHTLCILTLLSSQSLDIMTSKVRSS</sequence>
<proteinExistence type="predicted"/>
<reference evidence="2 3" key="1">
    <citation type="submission" date="2024-09" db="EMBL/GenBank/DDBJ databases">
        <authorList>
            <person name="Sun Q."/>
            <person name="Mori K."/>
        </authorList>
    </citation>
    <scope>NUCLEOTIDE SEQUENCE [LARGE SCALE GENOMIC DNA]</scope>
    <source>
        <strain evidence="2 3">CCM 7609</strain>
    </source>
</reference>
<feature type="compositionally biased region" description="Gly residues" evidence="1">
    <location>
        <begin position="39"/>
        <end position="59"/>
    </location>
</feature>
<dbReference type="EMBL" id="JBHMFI010000001">
    <property type="protein sequence ID" value="MFB9072516.1"/>
    <property type="molecule type" value="Genomic_DNA"/>
</dbReference>
<dbReference type="Proteomes" id="UP001589575">
    <property type="component" value="Unassembled WGS sequence"/>
</dbReference>
<feature type="compositionally biased region" description="Gly residues" evidence="1">
    <location>
        <begin position="70"/>
        <end position="83"/>
    </location>
</feature>
<feature type="region of interest" description="Disordered" evidence="1">
    <location>
        <begin position="24"/>
        <end position="90"/>
    </location>
</feature>
<evidence type="ECO:0000256" key="1">
    <source>
        <dbReference type="SAM" id="MobiDB-lite"/>
    </source>
</evidence>
<organism evidence="2 3">
    <name type="scientific">Citricoccus parietis</name>
    <dbReference type="NCBI Taxonomy" id="592307"/>
    <lineage>
        <taxon>Bacteria</taxon>
        <taxon>Bacillati</taxon>
        <taxon>Actinomycetota</taxon>
        <taxon>Actinomycetes</taxon>
        <taxon>Micrococcales</taxon>
        <taxon>Micrococcaceae</taxon>
        <taxon>Citricoccus</taxon>
    </lineage>
</organism>
<accession>A0ABV5G0Q4</accession>
<evidence type="ECO:0000313" key="3">
    <source>
        <dbReference type="Proteomes" id="UP001589575"/>
    </source>
</evidence>
<evidence type="ECO:0000313" key="2">
    <source>
        <dbReference type="EMBL" id="MFB9072516.1"/>
    </source>
</evidence>
<comment type="caution">
    <text evidence="2">The sequence shown here is derived from an EMBL/GenBank/DDBJ whole genome shotgun (WGS) entry which is preliminary data.</text>
</comment>
<protein>
    <submittedName>
        <fullName evidence="2">Uncharacterized protein</fullName>
    </submittedName>
</protein>